<dbReference type="SUPFAM" id="SSF88723">
    <property type="entry name" value="PIN domain-like"/>
    <property type="match status" value="1"/>
</dbReference>
<keyword evidence="3" id="KW-0378">Hydrolase</keyword>
<dbReference type="AlphaFoldDB" id="H3NIH8"/>
<proteinExistence type="predicted"/>
<feature type="transmembrane region" description="Helical" evidence="5">
    <location>
        <begin position="103"/>
        <end position="124"/>
    </location>
</feature>
<evidence type="ECO:0000256" key="1">
    <source>
        <dbReference type="ARBA" id="ARBA00001946"/>
    </source>
</evidence>
<evidence type="ECO:0000256" key="3">
    <source>
        <dbReference type="ARBA" id="ARBA00022801"/>
    </source>
</evidence>
<dbReference type="PANTHER" id="PTHR11603">
    <property type="entry name" value="AAA FAMILY ATPASE"/>
    <property type="match status" value="1"/>
</dbReference>
<dbReference type="CDD" id="cd09877">
    <property type="entry name" value="PIN_YacL-like"/>
    <property type="match status" value="1"/>
</dbReference>
<dbReference type="EMBL" id="AGEG01000006">
    <property type="protein sequence ID" value="EHR37488.1"/>
    <property type="molecule type" value="Genomic_DNA"/>
</dbReference>
<feature type="transmembrane region" description="Helical" evidence="5">
    <location>
        <begin position="40"/>
        <end position="62"/>
    </location>
</feature>
<sequence>MTRKVIMAIALIVGLSLGFTLGPLLWQTLGIRQSLFMNPLVNSIAAGIIFILLGSLLAPWIERLIARIIDHLEALPTAHLVMGFIGAFTGLLLGYFLSLPFGFIPVASSILPIIFSLLGGVIGYRLMLNRSEEFLNFFNRGGQRPLKAHPKEISPTHPVATSQGPTYKILDTSAIIDGRIAEVVRTGFIEGTLMVPKFVLAELQHIADSADSLKRNKGRRGLDILNALQKDGLCPVEFYEGDYEAIQEVDAKLVQLAKDLSAVLITTDYNLNKVSQFQNVPVLNINELANALKPELIPGEEMRVQILKSGTERRQGVAYLSDGTMVVVEEGADHINEWLNVTVTSSLQTAAGRMIFAKING</sequence>
<dbReference type="InterPro" id="IPR002792">
    <property type="entry name" value="TRAM_dom"/>
</dbReference>
<dbReference type="InterPro" id="IPR029060">
    <property type="entry name" value="PIN-like_dom_sf"/>
</dbReference>
<gene>
    <name evidence="7" type="ORF">HMPREF9708_00667</name>
</gene>
<keyword evidence="5" id="KW-0812">Transmembrane</keyword>
<comment type="caution">
    <text evidence="7">The sequence shown here is derived from an EMBL/GenBank/DDBJ whole genome shotgun (WGS) entry which is preliminary data.</text>
</comment>
<evidence type="ECO:0000313" key="8">
    <source>
        <dbReference type="Proteomes" id="UP000006190"/>
    </source>
</evidence>
<keyword evidence="5" id="KW-0472">Membrane</keyword>
<dbReference type="Proteomes" id="UP000006190">
    <property type="component" value="Unassembled WGS sequence"/>
</dbReference>
<dbReference type="OrthoDB" id="9780734at2"/>
<evidence type="ECO:0000313" key="7">
    <source>
        <dbReference type="EMBL" id="EHR37488.1"/>
    </source>
</evidence>
<dbReference type="GO" id="GO:0016787">
    <property type="term" value="F:hydrolase activity"/>
    <property type="evidence" value="ECO:0007669"/>
    <property type="project" value="UniProtKB-KW"/>
</dbReference>
<dbReference type="PATRIC" id="fig|883113.3.peg.668"/>
<dbReference type="InterPro" id="IPR002716">
    <property type="entry name" value="PIN_dom"/>
</dbReference>
<keyword evidence="5" id="KW-1133">Transmembrane helix</keyword>
<dbReference type="PANTHER" id="PTHR11603:SF147">
    <property type="entry name" value="MEMBRANE PROTEIN"/>
    <property type="match status" value="1"/>
</dbReference>
<dbReference type="HOGENOM" id="CLU_050839_0_0_9"/>
<dbReference type="Gene3D" id="3.40.50.1010">
    <property type="entry name" value="5'-nuclease"/>
    <property type="match status" value="1"/>
</dbReference>
<comment type="cofactor">
    <cofactor evidence="1">
        <name>Mg(2+)</name>
        <dbReference type="ChEBI" id="CHEBI:18420"/>
    </cofactor>
</comment>
<dbReference type="eggNOG" id="COG4956">
    <property type="taxonomic scope" value="Bacteria"/>
</dbReference>
<dbReference type="Pfam" id="PF01850">
    <property type="entry name" value="PIN"/>
    <property type="match status" value="1"/>
</dbReference>
<dbReference type="Pfam" id="PF01938">
    <property type="entry name" value="TRAM"/>
    <property type="match status" value="1"/>
</dbReference>
<keyword evidence="4" id="KW-0460">Magnesium</keyword>
<dbReference type="SMART" id="SM00670">
    <property type="entry name" value="PINc"/>
    <property type="match status" value="1"/>
</dbReference>
<organism evidence="7 8">
    <name type="scientific">Facklamia languida CCUG 37842</name>
    <dbReference type="NCBI Taxonomy" id="883113"/>
    <lineage>
        <taxon>Bacteria</taxon>
        <taxon>Bacillati</taxon>
        <taxon>Bacillota</taxon>
        <taxon>Bacilli</taxon>
        <taxon>Lactobacillales</taxon>
        <taxon>Aerococcaceae</taxon>
        <taxon>Facklamia</taxon>
    </lineage>
</organism>
<evidence type="ECO:0000256" key="5">
    <source>
        <dbReference type="SAM" id="Phobius"/>
    </source>
</evidence>
<reference evidence="7 8" key="1">
    <citation type="submission" date="2012-01" db="EMBL/GenBank/DDBJ databases">
        <title>The Genome Sequence of Facklamia languida CCUG 37842.</title>
        <authorList>
            <consortium name="The Broad Institute Genome Sequencing Platform"/>
            <person name="Earl A."/>
            <person name="Ward D."/>
            <person name="Feldgarden M."/>
            <person name="Gevers D."/>
            <person name="Huys G."/>
            <person name="Young S.K."/>
            <person name="Zeng Q."/>
            <person name="Gargeya S."/>
            <person name="Fitzgerald M."/>
            <person name="Haas B."/>
            <person name="Abouelleil A."/>
            <person name="Alvarado L."/>
            <person name="Arachchi H.M."/>
            <person name="Berlin A."/>
            <person name="Chapman S.B."/>
            <person name="Gearin G."/>
            <person name="Goldberg J."/>
            <person name="Griggs A."/>
            <person name="Gujja S."/>
            <person name="Hansen M."/>
            <person name="Heiman D."/>
            <person name="Howarth C."/>
            <person name="Larimer J."/>
            <person name="Lui A."/>
            <person name="MacDonald P.J.P."/>
            <person name="McCowen C."/>
            <person name="Montmayeur A."/>
            <person name="Murphy C."/>
            <person name="Neiman D."/>
            <person name="Pearson M."/>
            <person name="Priest M."/>
            <person name="Roberts A."/>
            <person name="Saif S."/>
            <person name="Shea T."/>
            <person name="Sisk P."/>
            <person name="Stolte C."/>
            <person name="Sykes S."/>
            <person name="Wortman J."/>
            <person name="Nusbaum C."/>
            <person name="Birren B."/>
        </authorList>
    </citation>
    <scope>NUCLEOTIDE SEQUENCE [LARGE SCALE GENOMIC DNA]</scope>
    <source>
        <strain evidence="7 8">CCUG 37842</strain>
    </source>
</reference>
<accession>H3NIH8</accession>
<dbReference type="STRING" id="883113.HMPREF9708_00667"/>
<keyword evidence="2" id="KW-0540">Nuclease</keyword>
<evidence type="ECO:0000259" key="6">
    <source>
        <dbReference type="SMART" id="SM00670"/>
    </source>
</evidence>
<evidence type="ECO:0000256" key="4">
    <source>
        <dbReference type="ARBA" id="ARBA00022842"/>
    </source>
</evidence>
<evidence type="ECO:0000256" key="2">
    <source>
        <dbReference type="ARBA" id="ARBA00022722"/>
    </source>
</evidence>
<feature type="transmembrane region" description="Helical" evidence="5">
    <location>
        <begin position="74"/>
        <end position="97"/>
    </location>
</feature>
<protein>
    <recommendedName>
        <fullName evidence="6">PIN domain-containing protein</fullName>
    </recommendedName>
</protein>
<dbReference type="GO" id="GO:0004518">
    <property type="term" value="F:nuclease activity"/>
    <property type="evidence" value="ECO:0007669"/>
    <property type="project" value="UniProtKB-KW"/>
</dbReference>
<dbReference type="InterPro" id="IPR052041">
    <property type="entry name" value="Nucleic_acid_metab_PIN/TRAM"/>
</dbReference>
<feature type="domain" description="PIN" evidence="6">
    <location>
        <begin position="166"/>
        <end position="273"/>
    </location>
</feature>
<name>H3NIH8_9LACT</name>
<dbReference type="RefSeq" id="WP_006308694.1">
    <property type="nucleotide sequence ID" value="NZ_JH601133.1"/>
</dbReference>
<keyword evidence="8" id="KW-1185">Reference proteome</keyword>